<dbReference type="GO" id="GO:0003723">
    <property type="term" value="F:RNA binding"/>
    <property type="evidence" value="ECO:0007669"/>
    <property type="project" value="InterPro"/>
</dbReference>
<dbReference type="InterPro" id="IPR015947">
    <property type="entry name" value="PUA-like_sf"/>
</dbReference>
<dbReference type="EMBL" id="LWMT01000250">
    <property type="protein sequence ID" value="KZX11416.1"/>
    <property type="molecule type" value="Genomic_DNA"/>
</dbReference>
<protein>
    <submittedName>
        <fullName evidence="4">PUA domain protein</fullName>
    </submittedName>
</protein>
<dbReference type="GO" id="GO:0008033">
    <property type="term" value="P:tRNA processing"/>
    <property type="evidence" value="ECO:0007669"/>
    <property type="project" value="UniProtKB-KW"/>
</dbReference>
<dbReference type="InterPro" id="IPR038250">
    <property type="entry name" value="TGT_C2_sf"/>
</dbReference>
<evidence type="ECO:0000256" key="2">
    <source>
        <dbReference type="ARBA" id="ARBA00022694"/>
    </source>
</evidence>
<dbReference type="Gene3D" id="3.40.50.10630">
    <property type="entry name" value="Uracil-DNA glycosylase-like"/>
    <property type="match status" value="1"/>
</dbReference>
<dbReference type="NCBIfam" id="TIGR00451">
    <property type="entry name" value="unchar_dom_2"/>
    <property type="match status" value="1"/>
</dbReference>
<evidence type="ECO:0000256" key="1">
    <source>
        <dbReference type="ARBA" id="ARBA00008906"/>
    </source>
</evidence>
<organism evidence="4 5">
    <name type="scientific">Methanobrevibacter filiformis</name>
    <dbReference type="NCBI Taxonomy" id="55758"/>
    <lineage>
        <taxon>Archaea</taxon>
        <taxon>Methanobacteriati</taxon>
        <taxon>Methanobacteriota</taxon>
        <taxon>Methanomada group</taxon>
        <taxon>Methanobacteria</taxon>
        <taxon>Methanobacteriales</taxon>
        <taxon>Methanobacteriaceae</taxon>
        <taxon>Methanobrevibacter</taxon>
    </lineage>
</organism>
<dbReference type="Gene3D" id="2.30.130.10">
    <property type="entry name" value="PUA domain"/>
    <property type="match status" value="1"/>
</dbReference>
<comment type="similarity">
    <text evidence="1">Belongs to the archaeosine synthase type 1 family.</text>
</comment>
<dbReference type="RefSeq" id="WP_066973165.1">
    <property type="nucleotide sequence ID" value="NZ_LWMT01000250.1"/>
</dbReference>
<dbReference type="Gene3D" id="3.10.450.90">
    <property type="entry name" value="ArcTGT, C2 domain"/>
    <property type="match status" value="1"/>
</dbReference>
<dbReference type="STRING" id="55758.MBFIL_14570"/>
<reference evidence="4 5" key="1">
    <citation type="submission" date="2016-04" db="EMBL/GenBank/DDBJ databases">
        <title>Genome sequence of Methanobrevibacter filiformis DSM 11501.</title>
        <authorList>
            <person name="Poehlein A."/>
            <person name="Seedorf H."/>
            <person name="Daniel R."/>
        </authorList>
    </citation>
    <scope>NUCLEOTIDE SEQUENCE [LARGE SCALE GENOMIC DNA]</scope>
    <source>
        <strain evidence="4 5">DSM 11501</strain>
    </source>
</reference>
<keyword evidence="2" id="KW-0819">tRNA processing</keyword>
<dbReference type="SMART" id="SM00359">
    <property type="entry name" value="PUA"/>
    <property type="match status" value="1"/>
</dbReference>
<dbReference type="InterPro" id="IPR036974">
    <property type="entry name" value="PUA_sf"/>
</dbReference>
<gene>
    <name evidence="4" type="ORF">MBFIL_14570</name>
</gene>
<dbReference type="SUPFAM" id="SSF52141">
    <property type="entry name" value="Uracil-DNA glycosylase-like"/>
    <property type="match status" value="1"/>
</dbReference>
<dbReference type="AlphaFoldDB" id="A0A166A0N7"/>
<evidence type="ECO:0000313" key="5">
    <source>
        <dbReference type="Proteomes" id="UP000077066"/>
    </source>
</evidence>
<proteinExistence type="inferred from homology"/>
<sequence>MKVICSSEESLYRPEVVRWRNRMEYMKSPSDVVVVLPCSMKKPYSNSKSHQIFKKATKGFQELILTSPFGICPREMENTYPIQSYDVAVTGNWSFEEKKIAGELLKKYTKDKTVIANVSGGYEEVCREYLDDCIYTCEDNKATSHDSIYNLRQKLKKYSKVKKRDRTLNELRSIAIYQFGQGGEKFIDDDVIAKGRYHRKIFSNNEQIALLNRDIGLYSLSLKGGEILANLNLKTVKIDFELETNTVFSPGISDADENIIPKDEVVVVKDDAVVGVGKAVLSGEEMKKSSNGIAIRVRHRKK</sequence>
<feature type="domain" description="PUA" evidence="3">
    <location>
        <begin position="234"/>
        <end position="302"/>
    </location>
</feature>
<evidence type="ECO:0000259" key="3">
    <source>
        <dbReference type="SMART" id="SM00359"/>
    </source>
</evidence>
<dbReference type="Pfam" id="PF14810">
    <property type="entry name" value="TGT_C2"/>
    <property type="match status" value="1"/>
</dbReference>
<dbReference type="PROSITE" id="PS50890">
    <property type="entry name" value="PUA"/>
    <property type="match status" value="1"/>
</dbReference>
<name>A0A166A0N7_9EURY</name>
<dbReference type="OrthoDB" id="115061at2157"/>
<keyword evidence="5" id="KW-1185">Reference proteome</keyword>
<dbReference type="InterPro" id="IPR029402">
    <property type="entry name" value="TGT_C2"/>
</dbReference>
<dbReference type="InterPro" id="IPR002478">
    <property type="entry name" value="PUA"/>
</dbReference>
<comment type="caution">
    <text evidence="4">The sequence shown here is derived from an EMBL/GenBank/DDBJ whole genome shotgun (WGS) entry which is preliminary data.</text>
</comment>
<dbReference type="Proteomes" id="UP000077066">
    <property type="component" value="Unassembled WGS sequence"/>
</dbReference>
<dbReference type="SUPFAM" id="SSF88697">
    <property type="entry name" value="PUA domain-like"/>
    <property type="match status" value="1"/>
</dbReference>
<dbReference type="InterPro" id="IPR036895">
    <property type="entry name" value="Uracil-DNA_glycosylase-like_sf"/>
</dbReference>
<dbReference type="Pfam" id="PF17884">
    <property type="entry name" value="DUF5591"/>
    <property type="match status" value="1"/>
</dbReference>
<accession>A0A166A0N7</accession>
<evidence type="ECO:0000313" key="4">
    <source>
        <dbReference type="EMBL" id="KZX11416.1"/>
    </source>
</evidence>
<dbReference type="PATRIC" id="fig|55758.3.peg.1647"/>
<dbReference type="Pfam" id="PF01472">
    <property type="entry name" value="PUA"/>
    <property type="match status" value="1"/>
</dbReference>
<dbReference type="InterPro" id="IPR040777">
    <property type="entry name" value="DUF5591"/>
</dbReference>
<dbReference type="InterPro" id="IPR004521">
    <property type="entry name" value="Uncharacterised_CHP00451"/>
</dbReference>